<dbReference type="Proteomes" id="UP000324832">
    <property type="component" value="Unassembled WGS sequence"/>
</dbReference>
<evidence type="ECO:0000313" key="4">
    <source>
        <dbReference type="Proteomes" id="UP000324832"/>
    </source>
</evidence>
<proteinExistence type="predicted"/>
<accession>A0A5E4QDY0</accession>
<evidence type="ECO:0000256" key="2">
    <source>
        <dbReference type="SAM" id="SignalP"/>
    </source>
</evidence>
<evidence type="ECO:0008006" key="5">
    <source>
        <dbReference type="Google" id="ProtNLM"/>
    </source>
</evidence>
<feature type="chain" id="PRO_5022824199" description="Secreted protein" evidence="2">
    <location>
        <begin position="21"/>
        <end position="69"/>
    </location>
</feature>
<protein>
    <recommendedName>
        <fullName evidence="5">Secreted protein</fullName>
    </recommendedName>
</protein>
<dbReference type="EMBL" id="FZQP02002260">
    <property type="protein sequence ID" value="VVC95288.1"/>
    <property type="molecule type" value="Genomic_DNA"/>
</dbReference>
<evidence type="ECO:0000313" key="3">
    <source>
        <dbReference type="EMBL" id="VVC95288.1"/>
    </source>
</evidence>
<keyword evidence="4" id="KW-1185">Reference proteome</keyword>
<organism evidence="3 4">
    <name type="scientific">Leptidea sinapis</name>
    <dbReference type="NCBI Taxonomy" id="189913"/>
    <lineage>
        <taxon>Eukaryota</taxon>
        <taxon>Metazoa</taxon>
        <taxon>Ecdysozoa</taxon>
        <taxon>Arthropoda</taxon>
        <taxon>Hexapoda</taxon>
        <taxon>Insecta</taxon>
        <taxon>Pterygota</taxon>
        <taxon>Neoptera</taxon>
        <taxon>Endopterygota</taxon>
        <taxon>Lepidoptera</taxon>
        <taxon>Glossata</taxon>
        <taxon>Ditrysia</taxon>
        <taxon>Papilionoidea</taxon>
        <taxon>Pieridae</taxon>
        <taxon>Dismorphiinae</taxon>
        <taxon>Leptidea</taxon>
    </lineage>
</organism>
<feature type="region of interest" description="Disordered" evidence="1">
    <location>
        <begin position="26"/>
        <end position="69"/>
    </location>
</feature>
<reference evidence="3 4" key="1">
    <citation type="submission" date="2017-07" db="EMBL/GenBank/DDBJ databases">
        <authorList>
            <person name="Talla V."/>
            <person name="Backstrom N."/>
        </authorList>
    </citation>
    <scope>NUCLEOTIDE SEQUENCE [LARGE SCALE GENOMIC DNA]</scope>
</reference>
<name>A0A5E4QDY0_9NEOP</name>
<dbReference type="AlphaFoldDB" id="A0A5E4QDY0"/>
<sequence>MFKYIWAVLVVTVLVERVNGDDVTCWGPPVHQGPPHRPPTDGDDVTRWGPPVHQGPPHRPPTGFTVFTH</sequence>
<gene>
    <name evidence="3" type="ORF">LSINAPIS_LOCUS7036</name>
</gene>
<keyword evidence="2" id="KW-0732">Signal</keyword>
<feature type="signal peptide" evidence="2">
    <location>
        <begin position="1"/>
        <end position="20"/>
    </location>
</feature>
<evidence type="ECO:0000256" key="1">
    <source>
        <dbReference type="SAM" id="MobiDB-lite"/>
    </source>
</evidence>